<dbReference type="EMBL" id="LFMY01000009">
    <property type="protein sequence ID" value="OKL58383.1"/>
    <property type="molecule type" value="Genomic_DNA"/>
</dbReference>
<feature type="region of interest" description="Disordered" evidence="4">
    <location>
        <begin position="71"/>
        <end position="113"/>
    </location>
</feature>
<dbReference type="Pfam" id="PF07047">
    <property type="entry name" value="OPA3"/>
    <property type="match status" value="1"/>
</dbReference>
<evidence type="ECO:0000256" key="1">
    <source>
        <dbReference type="ARBA" id="ARBA00007584"/>
    </source>
</evidence>
<dbReference type="GO" id="GO:0005739">
    <property type="term" value="C:mitochondrion"/>
    <property type="evidence" value="ECO:0007669"/>
    <property type="project" value="TreeGrafter"/>
</dbReference>
<evidence type="ECO:0000256" key="4">
    <source>
        <dbReference type="SAM" id="MobiDB-lite"/>
    </source>
</evidence>
<feature type="region of interest" description="Disordered" evidence="4">
    <location>
        <begin position="244"/>
        <end position="289"/>
    </location>
</feature>
<proteinExistence type="inferred from homology"/>
<dbReference type="Proteomes" id="UP000214365">
    <property type="component" value="Unassembled WGS sequence"/>
</dbReference>
<evidence type="ECO:0000256" key="2">
    <source>
        <dbReference type="ARBA" id="ARBA00023054"/>
    </source>
</evidence>
<evidence type="ECO:0000313" key="5">
    <source>
        <dbReference type="EMBL" id="OKL58383.1"/>
    </source>
</evidence>
<evidence type="ECO:0008006" key="7">
    <source>
        <dbReference type="Google" id="ProtNLM"/>
    </source>
</evidence>
<name>A0A225AGR8_TALAT</name>
<dbReference type="InterPro" id="IPR010754">
    <property type="entry name" value="OPA3-like"/>
</dbReference>
<dbReference type="OrthoDB" id="2129069at2759"/>
<comment type="caution">
    <text evidence="5">The sequence shown here is derived from an EMBL/GenBank/DDBJ whole genome shotgun (WGS) entry which is preliminary data.</text>
</comment>
<reference evidence="5 6" key="1">
    <citation type="submission" date="2015-06" db="EMBL/GenBank/DDBJ databases">
        <title>Talaromyces atroroseus IBT 11181 draft genome.</title>
        <authorList>
            <person name="Rasmussen K.B."/>
            <person name="Rasmussen S."/>
            <person name="Petersen B."/>
            <person name="Sicheritz-Ponten T."/>
            <person name="Mortensen U.H."/>
            <person name="Thrane U."/>
        </authorList>
    </citation>
    <scope>NUCLEOTIDE SEQUENCE [LARGE SCALE GENOMIC DNA]</scope>
    <source>
        <strain evidence="5 6">IBT 11181</strain>
    </source>
</reference>
<dbReference type="PANTHER" id="PTHR12499:SF0">
    <property type="entry name" value="OPTIC ATROPHY 3 PROTEIN"/>
    <property type="match status" value="1"/>
</dbReference>
<gene>
    <name evidence="5" type="ORF">UA08_06071</name>
</gene>
<organism evidence="5 6">
    <name type="scientific">Talaromyces atroroseus</name>
    <dbReference type="NCBI Taxonomy" id="1441469"/>
    <lineage>
        <taxon>Eukaryota</taxon>
        <taxon>Fungi</taxon>
        <taxon>Dikarya</taxon>
        <taxon>Ascomycota</taxon>
        <taxon>Pezizomycotina</taxon>
        <taxon>Eurotiomycetes</taxon>
        <taxon>Eurotiomycetidae</taxon>
        <taxon>Eurotiales</taxon>
        <taxon>Trichocomaceae</taxon>
        <taxon>Talaromyces</taxon>
        <taxon>Talaromyces sect. Trachyspermi</taxon>
    </lineage>
</organism>
<accession>A0A225AGR8</accession>
<comment type="similarity">
    <text evidence="1">Belongs to the OPA3 family.</text>
</comment>
<feature type="compositionally biased region" description="Polar residues" evidence="4">
    <location>
        <begin position="255"/>
        <end position="273"/>
    </location>
</feature>
<dbReference type="RefSeq" id="XP_020118504.1">
    <property type="nucleotide sequence ID" value="XM_020268763.1"/>
</dbReference>
<dbReference type="PANTHER" id="PTHR12499">
    <property type="entry name" value="OPTIC ATROPHY 3 PROTEIN OPA3"/>
    <property type="match status" value="1"/>
</dbReference>
<dbReference type="GeneID" id="31005827"/>
<sequence>MSLTLKLSSLVIRTLSKPIANSIKAQAREHERFRRTCVSIAQAVHRIDMRLRLGLLRDTAAIEAQAAKEAAEAQARKHKPKSPTAKTEAESKAEEEEAAQAKKQAIEKARSKPLPRIRPLSESKAIDSGANFISETFLFLVAGGLIVFESWRSRRKETNRQTNVQDRLNELEESEKAARRALGILEKELIQLKAHQGKHPVKDVKRILPSDVWEDDGQEVVPKAEQDQSWASWISSYFPSSEKTAQKPEAVQPIVPTSTADKATTSPSGTESPHSIIPTILTPHPTKPSPKDFHAVVSASLRGRPVWEVLLPILDSNNELTFEDSPDNICDLTFYCPNETWASNVEVHCILVTPPDIEATNRQATLIRAEKLAIATHKNVQSRCDRVIVFVCSATAFQTASRYCSIDGFVSLQVLLFDSPSAAALPIIIVGEPSELLSSIKERCQVLQHHLDQSPERPHLGSSASSLRLLEHIVAHASDSVTCQQNLNILSDLFPSLRALSAAIRTMEGRQLIADYLGSRVARNIVAFWSEERIAVENRVF</sequence>
<keyword evidence="2 3" id="KW-0175">Coiled coil</keyword>
<dbReference type="GO" id="GO:0019216">
    <property type="term" value="P:regulation of lipid metabolic process"/>
    <property type="evidence" value="ECO:0007669"/>
    <property type="project" value="TreeGrafter"/>
</dbReference>
<feature type="coiled-coil region" evidence="3">
    <location>
        <begin position="154"/>
        <end position="188"/>
    </location>
</feature>
<evidence type="ECO:0000256" key="3">
    <source>
        <dbReference type="SAM" id="Coils"/>
    </source>
</evidence>
<evidence type="ECO:0000313" key="6">
    <source>
        <dbReference type="Proteomes" id="UP000214365"/>
    </source>
</evidence>
<keyword evidence="6" id="KW-1185">Reference proteome</keyword>
<dbReference type="AlphaFoldDB" id="A0A225AGR8"/>
<protein>
    <recommendedName>
        <fullName evidence="7">OPA3-like protein</fullName>
    </recommendedName>
</protein>